<feature type="transmembrane region" description="Helical" evidence="1">
    <location>
        <begin position="43"/>
        <end position="68"/>
    </location>
</feature>
<organism evidence="2 3">
    <name type="scientific">Cyclospora cayetanensis</name>
    <dbReference type="NCBI Taxonomy" id="88456"/>
    <lineage>
        <taxon>Eukaryota</taxon>
        <taxon>Sar</taxon>
        <taxon>Alveolata</taxon>
        <taxon>Apicomplexa</taxon>
        <taxon>Conoidasida</taxon>
        <taxon>Coccidia</taxon>
        <taxon>Eucoccidiorida</taxon>
        <taxon>Eimeriorina</taxon>
        <taxon>Eimeriidae</taxon>
        <taxon>Cyclospora</taxon>
    </lineage>
</organism>
<dbReference type="AlphaFoldDB" id="A0A6P6RZW2"/>
<name>A0A6P6RZW2_9EIME</name>
<proteinExistence type="predicted"/>
<keyword evidence="1" id="KW-1133">Transmembrane helix</keyword>
<evidence type="ECO:0000313" key="3">
    <source>
        <dbReference type="RefSeq" id="XP_026193398.1"/>
    </source>
</evidence>
<gene>
    <name evidence="3" type="primary">LOC34623287</name>
</gene>
<evidence type="ECO:0000313" key="2">
    <source>
        <dbReference type="Proteomes" id="UP000515125"/>
    </source>
</evidence>
<sequence length="194" mass="20809">MLGAVQSAMPSFMCACLVLMFHRQRVRLCGLSRETADAYVGAYRFLSALGCLVYLVFLMATIFVFQVGETQDPAYFFMTSTWLLVALLWFVMQACLKPSPKQIDDMVRLYEHSHPGGTLSPAPPSADQGPHVGALVATVGAPLQNPYGGSSTEMTRVTSPQQAFVAQREGPPLHTVPPTKGAATAAVAASAVEE</sequence>
<protein>
    <submittedName>
        <fullName evidence="3">Uncharacterized protein LOC34623287</fullName>
    </submittedName>
</protein>
<feature type="transmembrane region" description="Helical" evidence="1">
    <location>
        <begin position="6"/>
        <end position="22"/>
    </location>
</feature>
<dbReference type="OrthoDB" id="328460at2759"/>
<dbReference type="GeneID" id="34623287"/>
<keyword evidence="2" id="KW-1185">Reference proteome</keyword>
<feature type="transmembrane region" description="Helical" evidence="1">
    <location>
        <begin position="74"/>
        <end position="92"/>
    </location>
</feature>
<reference evidence="3" key="1">
    <citation type="submission" date="2025-08" db="UniProtKB">
        <authorList>
            <consortium name="RefSeq"/>
        </authorList>
    </citation>
    <scope>IDENTIFICATION</scope>
</reference>
<keyword evidence="1" id="KW-0812">Transmembrane</keyword>
<keyword evidence="1" id="KW-0472">Membrane</keyword>
<accession>A0A6P6RZW2</accession>
<dbReference type="RefSeq" id="XP_026193398.1">
    <property type="nucleotide sequence ID" value="XM_026337613.1"/>
</dbReference>
<evidence type="ECO:0000256" key="1">
    <source>
        <dbReference type="SAM" id="Phobius"/>
    </source>
</evidence>
<dbReference type="Proteomes" id="UP000515125">
    <property type="component" value="Unplaced"/>
</dbReference>